<proteinExistence type="predicted"/>
<comment type="caution">
    <text evidence="6">The sequence shown here is derived from an EMBL/GenBank/DDBJ whole genome shotgun (WGS) entry which is preliminary data.</text>
</comment>
<feature type="transmembrane region" description="Helical" evidence="5">
    <location>
        <begin position="20"/>
        <end position="41"/>
    </location>
</feature>
<evidence type="ECO:0000256" key="1">
    <source>
        <dbReference type="ARBA" id="ARBA00004141"/>
    </source>
</evidence>
<evidence type="ECO:0000256" key="5">
    <source>
        <dbReference type="SAM" id="Phobius"/>
    </source>
</evidence>
<dbReference type="AlphaFoldDB" id="A0A139HNF3"/>
<evidence type="ECO:0000256" key="3">
    <source>
        <dbReference type="ARBA" id="ARBA00022989"/>
    </source>
</evidence>
<dbReference type="GO" id="GO:0022857">
    <property type="term" value="F:transmembrane transporter activity"/>
    <property type="evidence" value="ECO:0007669"/>
    <property type="project" value="TreeGrafter"/>
</dbReference>
<dbReference type="GO" id="GO:0005886">
    <property type="term" value="C:plasma membrane"/>
    <property type="evidence" value="ECO:0007669"/>
    <property type="project" value="TreeGrafter"/>
</dbReference>
<keyword evidence="7" id="KW-1185">Reference proteome</keyword>
<dbReference type="Proteomes" id="UP000073492">
    <property type="component" value="Unassembled WGS sequence"/>
</dbReference>
<evidence type="ECO:0000256" key="4">
    <source>
        <dbReference type="ARBA" id="ARBA00023136"/>
    </source>
</evidence>
<dbReference type="STRING" id="113226.A0A139HNF3"/>
<feature type="transmembrane region" description="Helical" evidence="5">
    <location>
        <begin position="89"/>
        <end position="109"/>
    </location>
</feature>
<evidence type="ECO:0000313" key="7">
    <source>
        <dbReference type="Proteomes" id="UP000073492"/>
    </source>
</evidence>
<protein>
    <recommendedName>
        <fullName evidence="8">Major facilitator superfamily (MFS) profile domain-containing protein</fullName>
    </recommendedName>
</protein>
<dbReference type="PANTHER" id="PTHR23502">
    <property type="entry name" value="MAJOR FACILITATOR SUPERFAMILY"/>
    <property type="match status" value="1"/>
</dbReference>
<organism evidence="6 7">
    <name type="scientific">Pseudocercospora musae</name>
    <dbReference type="NCBI Taxonomy" id="113226"/>
    <lineage>
        <taxon>Eukaryota</taxon>
        <taxon>Fungi</taxon>
        <taxon>Dikarya</taxon>
        <taxon>Ascomycota</taxon>
        <taxon>Pezizomycotina</taxon>
        <taxon>Dothideomycetes</taxon>
        <taxon>Dothideomycetidae</taxon>
        <taxon>Mycosphaerellales</taxon>
        <taxon>Mycosphaerellaceae</taxon>
        <taxon>Pseudocercospora</taxon>
    </lineage>
</organism>
<sequence length="125" mass="13702">MRSDASDRFLLVGMEFNAVHALGVASRSFAFLGMGLLVTFWQGMNYITDCYGFYSNSAIAVNTFIRSIAGGAVFPLFAPYMFHNLSVPWATSGLAFICLAFVPAPVIFYKYGARIRAKSQFTPTG</sequence>
<reference evidence="6 7" key="1">
    <citation type="submission" date="2015-07" db="EMBL/GenBank/DDBJ databases">
        <title>Comparative genomics of the Sigatoka disease complex on banana suggests a link between parallel evolutionary changes in Pseudocercospora fijiensis and Pseudocercospora eumusae and increased virulence on the banana host.</title>
        <authorList>
            <person name="Chang T.-C."/>
            <person name="Salvucci A."/>
            <person name="Crous P.W."/>
            <person name="Stergiopoulos I."/>
        </authorList>
    </citation>
    <scope>NUCLEOTIDE SEQUENCE [LARGE SCALE GENOMIC DNA]</scope>
    <source>
        <strain evidence="6 7">CBS 116634</strain>
    </source>
</reference>
<dbReference type="SUPFAM" id="SSF103473">
    <property type="entry name" value="MFS general substrate transporter"/>
    <property type="match status" value="1"/>
</dbReference>
<keyword evidence="4 5" id="KW-0472">Membrane</keyword>
<dbReference type="EMBL" id="LFZO01000595">
    <property type="protein sequence ID" value="KXT04014.1"/>
    <property type="molecule type" value="Genomic_DNA"/>
</dbReference>
<name>A0A139HNF3_9PEZI</name>
<keyword evidence="3 5" id="KW-1133">Transmembrane helix</keyword>
<gene>
    <name evidence="6" type="ORF">AC579_5438</name>
</gene>
<evidence type="ECO:0000313" key="6">
    <source>
        <dbReference type="EMBL" id="KXT04014.1"/>
    </source>
</evidence>
<accession>A0A139HNF3</accession>
<evidence type="ECO:0000256" key="2">
    <source>
        <dbReference type="ARBA" id="ARBA00022692"/>
    </source>
</evidence>
<comment type="subcellular location">
    <subcellularLocation>
        <location evidence="1">Membrane</location>
        <topology evidence="1">Multi-pass membrane protein</topology>
    </subcellularLocation>
</comment>
<feature type="transmembrane region" description="Helical" evidence="5">
    <location>
        <begin position="53"/>
        <end position="77"/>
    </location>
</feature>
<dbReference type="PANTHER" id="PTHR23502:SF47">
    <property type="entry name" value="MAJOR FACILITATOR SUPERFAMILY (MFS) PROFILE DOMAIN-CONTAINING PROTEIN-RELATED"/>
    <property type="match status" value="1"/>
</dbReference>
<keyword evidence="2 5" id="KW-0812">Transmembrane</keyword>
<evidence type="ECO:0008006" key="8">
    <source>
        <dbReference type="Google" id="ProtNLM"/>
    </source>
</evidence>
<dbReference type="InterPro" id="IPR036259">
    <property type="entry name" value="MFS_trans_sf"/>
</dbReference>